<dbReference type="AlphaFoldDB" id="A0A381WV23"/>
<evidence type="ECO:0000313" key="5">
    <source>
        <dbReference type="EMBL" id="SVA55757.1"/>
    </source>
</evidence>
<dbReference type="InterPro" id="IPR055170">
    <property type="entry name" value="GFO_IDH_MocA-like_dom"/>
</dbReference>
<dbReference type="InterPro" id="IPR000683">
    <property type="entry name" value="Gfo/Idh/MocA-like_OxRdtase_N"/>
</dbReference>
<dbReference type="PANTHER" id="PTHR22604">
    <property type="entry name" value="OXIDOREDUCTASES"/>
    <property type="match status" value="1"/>
</dbReference>
<accession>A0A381WV23</accession>
<protein>
    <recommendedName>
        <fullName evidence="6">Gfo/Idh/MocA-like oxidoreductase N-terminal domain-containing protein</fullName>
    </recommendedName>
</protein>
<dbReference type="SUPFAM" id="SSF51735">
    <property type="entry name" value="NAD(P)-binding Rossmann-fold domains"/>
    <property type="match status" value="1"/>
</dbReference>
<dbReference type="InterPro" id="IPR050984">
    <property type="entry name" value="Gfo/Idh/MocA_domain"/>
</dbReference>
<evidence type="ECO:0000259" key="3">
    <source>
        <dbReference type="Pfam" id="PF01408"/>
    </source>
</evidence>
<dbReference type="Pfam" id="PF01408">
    <property type="entry name" value="GFO_IDH_MocA"/>
    <property type="match status" value="1"/>
</dbReference>
<dbReference type="Pfam" id="PF22725">
    <property type="entry name" value="GFO_IDH_MocA_C3"/>
    <property type="match status" value="1"/>
</dbReference>
<organism evidence="5">
    <name type="scientific">marine metagenome</name>
    <dbReference type="NCBI Taxonomy" id="408172"/>
    <lineage>
        <taxon>unclassified sequences</taxon>
        <taxon>metagenomes</taxon>
        <taxon>ecological metagenomes</taxon>
    </lineage>
</organism>
<dbReference type="SUPFAM" id="SSF55347">
    <property type="entry name" value="Glyceraldehyde-3-phosphate dehydrogenase-like, C-terminal domain"/>
    <property type="match status" value="1"/>
</dbReference>
<dbReference type="PANTHER" id="PTHR22604:SF105">
    <property type="entry name" value="TRANS-1,2-DIHYDROBENZENE-1,2-DIOL DEHYDROGENASE"/>
    <property type="match status" value="1"/>
</dbReference>
<keyword evidence="2" id="KW-0560">Oxidoreductase</keyword>
<comment type="similarity">
    <text evidence="1">Belongs to the Gfo/Idh/MocA family.</text>
</comment>
<feature type="domain" description="GFO/IDH/MocA-like oxidoreductase" evidence="4">
    <location>
        <begin position="134"/>
        <end position="250"/>
    </location>
</feature>
<proteinExistence type="inferred from homology"/>
<dbReference type="Gene3D" id="3.30.360.10">
    <property type="entry name" value="Dihydrodipicolinate Reductase, domain 2"/>
    <property type="match status" value="1"/>
</dbReference>
<gene>
    <name evidence="5" type="ORF">METZ01_LOCUS108611</name>
</gene>
<sequence length="343" mass="39122">MDSIKFGIIGCSRIAKRSVIPAILKSEFAELEIIGSRTLEKANEFSNEFNCKKFGTYDDVISDDSVDAVYISTPIGTHKEWVMKAASAGKHIYCEKSFFPQDITQETAKEVIEHAKQNNVRMMEGFMFRFHPQHQKVKELIDDKKIGDLFSFNGSFGFPAFPEGDIRYNKELGGGFLNDSGCYPVYASRMIFNEEPLAVFHTNVLDPKTGVDVKGTSLLIYENEKTATITYGNGNYYQAKYEIWGSDGIISLDRAYSVPPDFTTKVSLQYNIENNWDGRRNKIFEINPTDHFLEMIDTFCMEINGEKKAPFNFEQELLNQSKIMSAHYRSCSSKKMVWLDEVS</sequence>
<evidence type="ECO:0000259" key="4">
    <source>
        <dbReference type="Pfam" id="PF22725"/>
    </source>
</evidence>
<dbReference type="GO" id="GO:0000166">
    <property type="term" value="F:nucleotide binding"/>
    <property type="evidence" value="ECO:0007669"/>
    <property type="project" value="InterPro"/>
</dbReference>
<evidence type="ECO:0000256" key="1">
    <source>
        <dbReference type="ARBA" id="ARBA00010928"/>
    </source>
</evidence>
<dbReference type="Gene3D" id="3.40.50.720">
    <property type="entry name" value="NAD(P)-binding Rossmann-like Domain"/>
    <property type="match status" value="1"/>
</dbReference>
<dbReference type="GO" id="GO:0016491">
    <property type="term" value="F:oxidoreductase activity"/>
    <property type="evidence" value="ECO:0007669"/>
    <property type="project" value="UniProtKB-KW"/>
</dbReference>
<reference evidence="5" key="1">
    <citation type="submission" date="2018-05" db="EMBL/GenBank/DDBJ databases">
        <authorList>
            <person name="Lanie J.A."/>
            <person name="Ng W.-L."/>
            <person name="Kazmierczak K.M."/>
            <person name="Andrzejewski T.M."/>
            <person name="Davidsen T.M."/>
            <person name="Wayne K.J."/>
            <person name="Tettelin H."/>
            <person name="Glass J.I."/>
            <person name="Rusch D."/>
            <person name="Podicherti R."/>
            <person name="Tsui H.-C.T."/>
            <person name="Winkler M.E."/>
        </authorList>
    </citation>
    <scope>NUCLEOTIDE SEQUENCE</scope>
</reference>
<dbReference type="EMBL" id="UINC01012819">
    <property type="protein sequence ID" value="SVA55757.1"/>
    <property type="molecule type" value="Genomic_DNA"/>
</dbReference>
<evidence type="ECO:0000256" key="2">
    <source>
        <dbReference type="ARBA" id="ARBA00023002"/>
    </source>
</evidence>
<name>A0A381WV23_9ZZZZ</name>
<dbReference type="InterPro" id="IPR036291">
    <property type="entry name" value="NAD(P)-bd_dom_sf"/>
</dbReference>
<feature type="domain" description="Gfo/Idh/MocA-like oxidoreductase N-terminal" evidence="3">
    <location>
        <begin position="4"/>
        <end position="126"/>
    </location>
</feature>
<evidence type="ECO:0008006" key="6">
    <source>
        <dbReference type="Google" id="ProtNLM"/>
    </source>
</evidence>